<feature type="compositionally biased region" description="Low complexity" evidence="1">
    <location>
        <begin position="12"/>
        <end position="23"/>
    </location>
</feature>
<proteinExistence type="predicted"/>
<accession>G0MWB4</accession>
<evidence type="ECO:0000256" key="1">
    <source>
        <dbReference type="SAM" id="MobiDB-lite"/>
    </source>
</evidence>
<evidence type="ECO:0000313" key="3">
    <source>
        <dbReference type="Proteomes" id="UP000008068"/>
    </source>
</evidence>
<gene>
    <name evidence="2" type="ORF">CAEBREN_16510</name>
</gene>
<reference evidence="3" key="1">
    <citation type="submission" date="2011-07" db="EMBL/GenBank/DDBJ databases">
        <authorList>
            <consortium name="Caenorhabditis brenneri Sequencing and Analysis Consortium"/>
            <person name="Wilson R.K."/>
        </authorList>
    </citation>
    <scope>NUCLEOTIDE SEQUENCE [LARGE SCALE GENOMIC DNA]</scope>
    <source>
        <strain evidence="3">PB2801</strain>
    </source>
</reference>
<dbReference type="AlphaFoldDB" id="G0MWB4"/>
<name>G0MWB4_CAEBE</name>
<evidence type="ECO:0000313" key="2">
    <source>
        <dbReference type="EMBL" id="EGT45958.1"/>
    </source>
</evidence>
<feature type="compositionally biased region" description="Gly residues" evidence="1">
    <location>
        <begin position="1"/>
        <end position="11"/>
    </location>
</feature>
<dbReference type="InParanoid" id="G0MWB4"/>
<feature type="region of interest" description="Disordered" evidence="1">
    <location>
        <begin position="1"/>
        <end position="27"/>
    </location>
</feature>
<keyword evidence="3" id="KW-1185">Reference proteome</keyword>
<sequence>MITPGGSGGINGTVSTTGKSSVTQMSSAVENKKPFEFDRNSQKKLQLYSETVYFDASGQPKPSGTNGVQFQNQQLSTTQNQSSHVLSASYRNGIQGQPVGSPSPQIHHHQPVQQCESMNSGIVQQHHMVHSQSAYIQQQPAGLQQSLLMNPQTTYIQQTQPPMQQPLQVYWEAVQHQCRITSQIHTIHIRCLRHNLEP</sequence>
<protein>
    <submittedName>
        <fullName evidence="2">Uncharacterized protein</fullName>
    </submittedName>
</protein>
<dbReference type="EMBL" id="GL379816">
    <property type="protein sequence ID" value="EGT45958.1"/>
    <property type="molecule type" value="Genomic_DNA"/>
</dbReference>
<organism evidence="3">
    <name type="scientific">Caenorhabditis brenneri</name>
    <name type="common">Nematode worm</name>
    <dbReference type="NCBI Taxonomy" id="135651"/>
    <lineage>
        <taxon>Eukaryota</taxon>
        <taxon>Metazoa</taxon>
        <taxon>Ecdysozoa</taxon>
        <taxon>Nematoda</taxon>
        <taxon>Chromadorea</taxon>
        <taxon>Rhabditida</taxon>
        <taxon>Rhabditina</taxon>
        <taxon>Rhabditomorpha</taxon>
        <taxon>Rhabditoidea</taxon>
        <taxon>Rhabditidae</taxon>
        <taxon>Peloderinae</taxon>
        <taxon>Caenorhabditis</taxon>
    </lineage>
</organism>
<dbReference type="Proteomes" id="UP000008068">
    <property type="component" value="Unassembled WGS sequence"/>
</dbReference>
<dbReference type="HOGENOM" id="CLU_1379223_0_0_1"/>